<evidence type="ECO:0000256" key="3">
    <source>
        <dbReference type="ARBA" id="ARBA00022989"/>
    </source>
</evidence>
<dbReference type="PANTHER" id="PTHR23291:SF35">
    <property type="entry name" value="PROTEIN LIFEGUARD 3"/>
    <property type="match status" value="1"/>
</dbReference>
<dbReference type="GeneID" id="105022412"/>
<keyword evidence="4 5" id="KW-0472">Membrane</keyword>
<dbReference type="KEGG" id="els:105022412"/>
<feature type="transmembrane region" description="Helical" evidence="5">
    <location>
        <begin position="289"/>
        <end position="311"/>
    </location>
</feature>
<dbReference type="RefSeq" id="XP_010889069.1">
    <property type="nucleotide sequence ID" value="XM_010890767.2"/>
</dbReference>
<dbReference type="OMA" id="HPINCIV"/>
<organism evidence="7 8">
    <name type="scientific">Esox lucius</name>
    <name type="common">Northern pike</name>
    <dbReference type="NCBI Taxonomy" id="8010"/>
    <lineage>
        <taxon>Eukaryota</taxon>
        <taxon>Metazoa</taxon>
        <taxon>Chordata</taxon>
        <taxon>Craniata</taxon>
        <taxon>Vertebrata</taxon>
        <taxon>Euteleostomi</taxon>
        <taxon>Actinopterygii</taxon>
        <taxon>Neopterygii</taxon>
        <taxon>Teleostei</taxon>
        <taxon>Protacanthopterygii</taxon>
        <taxon>Esociformes</taxon>
        <taxon>Esocidae</taxon>
        <taxon>Esox</taxon>
    </lineage>
</organism>
<reference evidence="8" key="1">
    <citation type="journal article" date="2014" name="PLoS ONE">
        <title>The genome and linkage map of the northern pike (Esox lucius): conserved synteny revealed between the salmonid sister group and the Neoteleostei.</title>
        <authorList>
            <person name="Rondeau E.B."/>
            <person name="Minkley D.R."/>
            <person name="Leong J.S."/>
            <person name="Messmer A.M."/>
            <person name="Jantzen J.R."/>
            <person name="von Schalburg K.R."/>
            <person name="Lemon C."/>
            <person name="Bird N.H."/>
            <person name="Koop B.F."/>
        </authorList>
    </citation>
    <scope>NUCLEOTIDE SEQUENCE</scope>
</reference>
<dbReference type="RefSeq" id="XP_010889068.1">
    <property type="nucleotide sequence ID" value="XM_010890766.2"/>
</dbReference>
<evidence type="ECO:0000256" key="2">
    <source>
        <dbReference type="ARBA" id="ARBA00022692"/>
    </source>
</evidence>
<evidence type="ECO:0000256" key="4">
    <source>
        <dbReference type="ARBA" id="ARBA00023136"/>
    </source>
</evidence>
<feature type="region of interest" description="Disordered" evidence="6">
    <location>
        <begin position="1"/>
        <end position="33"/>
    </location>
</feature>
<dbReference type="GO" id="GO:2001234">
    <property type="term" value="P:negative regulation of apoptotic signaling pathway"/>
    <property type="evidence" value="ECO:0007669"/>
    <property type="project" value="TreeGrafter"/>
</dbReference>
<evidence type="ECO:0000256" key="1">
    <source>
        <dbReference type="ARBA" id="ARBA00004141"/>
    </source>
</evidence>
<dbReference type="AlphaFoldDB" id="A0A3P8YG55"/>
<reference evidence="7" key="2">
    <citation type="submission" date="2020-02" db="EMBL/GenBank/DDBJ databases">
        <title>Esox lucius (northern pike) genome, fEsoLuc1, primary haplotype.</title>
        <authorList>
            <person name="Myers G."/>
            <person name="Karagic N."/>
            <person name="Meyer A."/>
            <person name="Pippel M."/>
            <person name="Reichard M."/>
            <person name="Winkler S."/>
            <person name="Tracey A."/>
            <person name="Sims Y."/>
            <person name="Howe K."/>
            <person name="Rhie A."/>
            <person name="Formenti G."/>
            <person name="Durbin R."/>
            <person name="Fedrigo O."/>
            <person name="Jarvis E.D."/>
        </authorList>
    </citation>
    <scope>NUCLEOTIDE SEQUENCE [LARGE SCALE GENOMIC DNA]</scope>
</reference>
<evidence type="ECO:0000256" key="6">
    <source>
        <dbReference type="SAM" id="MobiDB-lite"/>
    </source>
</evidence>
<evidence type="ECO:0008006" key="9">
    <source>
        <dbReference type="Google" id="ProtNLM"/>
    </source>
</evidence>
<evidence type="ECO:0000256" key="5">
    <source>
        <dbReference type="RuleBase" id="RU004379"/>
    </source>
</evidence>
<feature type="transmembrane region" description="Helical" evidence="5">
    <location>
        <begin position="165"/>
        <end position="182"/>
    </location>
</feature>
<dbReference type="Proteomes" id="UP000265140">
    <property type="component" value="Chromosome 16"/>
</dbReference>
<dbReference type="GeneTree" id="ENSGT01050000244890"/>
<evidence type="ECO:0000313" key="8">
    <source>
        <dbReference type="Proteomes" id="UP000265140"/>
    </source>
</evidence>
<dbReference type="Bgee" id="ENSELUG00000015082">
    <property type="expression patterns" value="Expressed in brain and 4 other cell types or tissues"/>
</dbReference>
<name>A0A3P8YG55_ESOLU</name>
<dbReference type="InParanoid" id="A0A3P8YG55"/>
<feature type="transmembrane region" description="Helical" evidence="5">
    <location>
        <begin position="106"/>
        <end position="127"/>
    </location>
</feature>
<dbReference type="RefSeq" id="XP_019910589.1">
    <property type="nucleotide sequence ID" value="XM_020055030.1"/>
</dbReference>
<dbReference type="GO" id="GO:0005783">
    <property type="term" value="C:endoplasmic reticulum"/>
    <property type="evidence" value="ECO:0007669"/>
    <property type="project" value="TreeGrafter"/>
</dbReference>
<dbReference type="OrthoDB" id="7933078at2759"/>
<reference evidence="7" key="4">
    <citation type="submission" date="2025-09" db="UniProtKB">
        <authorList>
            <consortium name="Ensembl"/>
        </authorList>
    </citation>
    <scope>IDENTIFICATION</scope>
</reference>
<accession>A0A3P8YG55</accession>
<proteinExistence type="inferred from homology"/>
<dbReference type="Pfam" id="PF01027">
    <property type="entry name" value="Bax1-I"/>
    <property type="match status" value="1"/>
</dbReference>
<feature type="transmembrane region" description="Helical" evidence="5">
    <location>
        <begin position="256"/>
        <end position="277"/>
    </location>
</feature>
<keyword evidence="8" id="KW-1185">Reference proteome</keyword>
<feature type="transmembrane region" description="Helical" evidence="5">
    <location>
        <begin position="139"/>
        <end position="158"/>
    </location>
</feature>
<dbReference type="GO" id="GO:0016020">
    <property type="term" value="C:membrane"/>
    <property type="evidence" value="ECO:0007669"/>
    <property type="project" value="UniProtKB-SubCell"/>
</dbReference>
<evidence type="ECO:0000313" key="7">
    <source>
        <dbReference type="Ensembl" id="ENSELUP00000015076.1"/>
    </source>
</evidence>
<protein>
    <recommendedName>
        <fullName evidence="9">Transmembrane BAX inhibitor motif containing 1b</fullName>
    </recommendedName>
</protein>
<keyword evidence="2 5" id="KW-0812">Transmembrane</keyword>
<dbReference type="PANTHER" id="PTHR23291">
    <property type="entry name" value="BAX INHIBITOR-RELATED"/>
    <property type="match status" value="1"/>
</dbReference>
<feature type="transmembrane region" description="Helical" evidence="5">
    <location>
        <begin position="226"/>
        <end position="250"/>
    </location>
</feature>
<dbReference type="Ensembl" id="ENSELUT00000024065.3">
    <property type="protein sequence ID" value="ENSELUP00000015076.1"/>
    <property type="gene ID" value="ENSELUG00000015082.3"/>
</dbReference>
<dbReference type="CDD" id="cd10428">
    <property type="entry name" value="LFG_like"/>
    <property type="match status" value="1"/>
</dbReference>
<dbReference type="InterPro" id="IPR006214">
    <property type="entry name" value="Bax_inhibitor_1-related"/>
</dbReference>
<keyword evidence="3 5" id="KW-1133">Transmembrane helix</keyword>
<feature type="transmembrane region" description="Helical" evidence="5">
    <location>
        <begin position="194"/>
        <end position="214"/>
    </location>
</feature>
<dbReference type="RefSeq" id="XP_019910590.1">
    <property type="nucleotide sequence ID" value="XM_020055031.1"/>
</dbReference>
<sequence length="316" mass="34865">MSKSDLPPAYEDALHSPRHGNYPPAPPYGLPAWGSSPQPPAYGPYPAQSSAHYPGQAGYPQGYPPAGMPYSIPLGMPTSNPVEDDGFQSGHVWESTSIRHAFIRKVYLVLAAQLIVTVSVVAVFTFVDEVRVFVIRNPALYWTSFVVYFVTYCILVCCKGPRRRFPWNFVLLALFTLAMSYMTGTISSYYDTKAVFITIGITATVCIVVTIFCFQTKVDFTSCGGLFCVLAIVVMVTGIITAIVLSFKYVPWLHMLYAAIGAVVYTLFLAYNTQLLIGNRELSLSPEEYVFGALSLYVDIVQIFIFLLQLVGVSSD</sequence>
<dbReference type="GO" id="GO:0005794">
    <property type="term" value="C:Golgi apparatus"/>
    <property type="evidence" value="ECO:0007669"/>
    <property type="project" value="TreeGrafter"/>
</dbReference>
<dbReference type="FunCoup" id="A0A3P8YG55">
    <property type="interactions" value="17"/>
</dbReference>
<comment type="subcellular location">
    <subcellularLocation>
        <location evidence="1">Membrane</location>
        <topology evidence="1">Multi-pass membrane protein</topology>
    </subcellularLocation>
</comment>
<reference evidence="7" key="3">
    <citation type="submission" date="2025-08" db="UniProtKB">
        <authorList>
            <consortium name="Ensembl"/>
        </authorList>
    </citation>
    <scope>IDENTIFICATION</scope>
</reference>
<comment type="similarity">
    <text evidence="5">Belongs to the BI1 family.</text>
</comment>